<dbReference type="Pfam" id="PF03141">
    <property type="entry name" value="Methyltransf_29"/>
    <property type="match status" value="1"/>
</dbReference>
<evidence type="ECO:0000256" key="7">
    <source>
        <dbReference type="ARBA" id="ARBA00023136"/>
    </source>
</evidence>
<dbReference type="GO" id="GO:0005768">
    <property type="term" value="C:endosome"/>
    <property type="evidence" value="ECO:0007669"/>
    <property type="project" value="TreeGrafter"/>
</dbReference>
<evidence type="ECO:0000256" key="6">
    <source>
        <dbReference type="ARBA" id="ARBA00022989"/>
    </source>
</evidence>
<evidence type="ECO:0000256" key="5">
    <source>
        <dbReference type="ARBA" id="ARBA00022968"/>
    </source>
</evidence>
<organism evidence="12 13">
    <name type="scientific">Saponaria officinalis</name>
    <name type="common">Common soapwort</name>
    <name type="synonym">Lychnis saponaria</name>
    <dbReference type="NCBI Taxonomy" id="3572"/>
    <lineage>
        <taxon>Eukaryota</taxon>
        <taxon>Viridiplantae</taxon>
        <taxon>Streptophyta</taxon>
        <taxon>Embryophyta</taxon>
        <taxon>Tracheophyta</taxon>
        <taxon>Spermatophyta</taxon>
        <taxon>Magnoliopsida</taxon>
        <taxon>eudicotyledons</taxon>
        <taxon>Gunneridae</taxon>
        <taxon>Pentapetalae</taxon>
        <taxon>Caryophyllales</taxon>
        <taxon>Caryophyllaceae</taxon>
        <taxon>Caryophylleae</taxon>
        <taxon>Saponaria</taxon>
    </lineage>
</organism>
<comment type="caution">
    <text evidence="12">The sequence shown here is derived from an EMBL/GenBank/DDBJ whole genome shotgun (WGS) entry which is preliminary data.</text>
</comment>
<dbReference type="SUPFAM" id="SSF53335">
    <property type="entry name" value="S-adenosyl-L-methionine-dependent methyltransferases"/>
    <property type="match status" value="2"/>
</dbReference>
<comment type="similarity">
    <text evidence="1 10">Belongs to the methyltransferase superfamily.</text>
</comment>
<keyword evidence="5 10" id="KW-0735">Signal-anchor</keyword>
<keyword evidence="11" id="KW-0732">Signal</keyword>
<name>A0AAW1K4E4_SAPOF</name>
<dbReference type="FunFam" id="3.40.50.150:FF:000076">
    <property type="entry name" value="probable methyltransferase PMT21"/>
    <property type="match status" value="1"/>
</dbReference>
<dbReference type="GO" id="GO:0005802">
    <property type="term" value="C:trans-Golgi network"/>
    <property type="evidence" value="ECO:0007669"/>
    <property type="project" value="TreeGrafter"/>
</dbReference>
<keyword evidence="8 10" id="KW-0325">Glycoprotein</keyword>
<dbReference type="GO" id="GO:0016020">
    <property type="term" value="C:membrane"/>
    <property type="evidence" value="ECO:0007669"/>
    <property type="project" value="UniProtKB-SubCell"/>
</dbReference>
<evidence type="ECO:0000256" key="9">
    <source>
        <dbReference type="ARBA" id="ARBA00060399"/>
    </source>
</evidence>
<feature type="signal peptide" evidence="11">
    <location>
        <begin position="1"/>
        <end position="27"/>
    </location>
</feature>
<dbReference type="EMBL" id="JBDFQZ010000006">
    <property type="protein sequence ID" value="KAK9714226.1"/>
    <property type="molecule type" value="Genomic_DNA"/>
</dbReference>
<evidence type="ECO:0000256" key="1">
    <source>
        <dbReference type="ARBA" id="ARBA00008361"/>
    </source>
</evidence>
<accession>A0AAW1K4E4</accession>
<keyword evidence="7" id="KW-0472">Membrane</keyword>
<dbReference type="EC" id="2.1.1.-" evidence="10"/>
<dbReference type="GO" id="GO:0032259">
    <property type="term" value="P:methylation"/>
    <property type="evidence" value="ECO:0007669"/>
    <property type="project" value="UniProtKB-KW"/>
</dbReference>
<dbReference type="Gene3D" id="3.40.50.150">
    <property type="entry name" value="Vaccinia Virus protein VP39"/>
    <property type="match status" value="1"/>
</dbReference>
<evidence type="ECO:0000313" key="13">
    <source>
        <dbReference type="Proteomes" id="UP001443914"/>
    </source>
</evidence>
<dbReference type="InterPro" id="IPR029063">
    <property type="entry name" value="SAM-dependent_MTases_sf"/>
</dbReference>
<evidence type="ECO:0000313" key="12">
    <source>
        <dbReference type="EMBL" id="KAK9714226.1"/>
    </source>
</evidence>
<dbReference type="PANTHER" id="PTHR10108">
    <property type="entry name" value="SAM-DEPENDENT METHYLTRANSFERASE"/>
    <property type="match status" value="1"/>
</dbReference>
<evidence type="ECO:0000256" key="8">
    <source>
        <dbReference type="ARBA" id="ARBA00023180"/>
    </source>
</evidence>
<evidence type="ECO:0000256" key="11">
    <source>
        <dbReference type="SAM" id="SignalP"/>
    </source>
</evidence>
<keyword evidence="2 10" id="KW-0489">Methyltransferase</keyword>
<evidence type="ECO:0000256" key="4">
    <source>
        <dbReference type="ARBA" id="ARBA00022692"/>
    </source>
</evidence>
<evidence type="ECO:0000256" key="2">
    <source>
        <dbReference type="ARBA" id="ARBA00022603"/>
    </source>
</evidence>
<keyword evidence="3 10" id="KW-0808">Transferase</keyword>
<evidence type="ECO:0000256" key="10">
    <source>
        <dbReference type="RuleBase" id="RU366043"/>
    </source>
</evidence>
<comment type="subcellular location">
    <subcellularLocation>
        <location evidence="9">Endomembrane system</location>
        <topology evidence="9">Single-pass type II membrane protein</topology>
    </subcellularLocation>
    <subcellularLocation>
        <location evidence="10">Membrane</location>
        <topology evidence="10">Single-pass type II membrane protein</topology>
    </subcellularLocation>
</comment>
<dbReference type="InterPro" id="IPR004159">
    <property type="entry name" value="Put_SAM_MeTrfase"/>
</dbReference>
<gene>
    <name evidence="12" type="ORF">RND81_06G080000</name>
</gene>
<reference evidence="12" key="1">
    <citation type="submission" date="2024-03" db="EMBL/GenBank/DDBJ databases">
        <title>WGS assembly of Saponaria officinalis var. Norfolk2.</title>
        <authorList>
            <person name="Jenkins J."/>
            <person name="Shu S."/>
            <person name="Grimwood J."/>
            <person name="Barry K."/>
            <person name="Goodstein D."/>
            <person name="Schmutz J."/>
            <person name="Leebens-Mack J."/>
            <person name="Osbourn A."/>
        </authorList>
    </citation>
    <scope>NUCLEOTIDE SEQUENCE [LARGE SCALE GENOMIC DNA]</scope>
    <source>
        <strain evidence="12">JIC</strain>
    </source>
</reference>
<keyword evidence="6" id="KW-1133">Transmembrane helix</keyword>
<keyword evidence="13" id="KW-1185">Reference proteome</keyword>
<evidence type="ECO:0000256" key="3">
    <source>
        <dbReference type="ARBA" id="ARBA00022679"/>
    </source>
</evidence>
<sequence length="600" mass="68094">MAFQKSIFNLISLTLLLSFFYLFGSFSSPLSTAPTTTPTAPTTTLKPNFTNSHLDFSSHHSLPFTTPPQNTLQPIKNCPQNYTDYCPCQDTTRVKRFSGSFFFNKERHCPEHEYEKLRCLVRAPPGYRTPFAWPESRDMAWYKNVPFERLAIDKKKQNWVRLEGDRFVFPGGGTSFRKGVKGYVDLINKLLPLKSGSIRTALDLGCGVATFGAALLDYNILTMSVAPLDTHEAQVQFALERGVPAMLGILSTYRLPFPSRSFDLAHCSRCLVNWTNNDGLNLLEVDRVLRPGGYWVLSGPPISWRVSFKGWERSTEDLEKEQTDLENLAARLCWKKVAEKGAIAVWQKPTNHVHCAQKLRTLKSFLFCEDNDPDSAWYKKMAPCITPLPDVKNLKHTSGGTLEKWPKRLNVVPPRISSSMMGAISSSIFNEDNRLWKRRVQHYGGVLTALFKGGYRNVMDMNAGLGGFASAMSAYPVWVMNVVPFDSENDTLGVIYERGLIGSYMNWCEAFSTYPRTYDLIHADGVFTMYMRKCDAVDILLEMYRILRPHGAAIVRDHVDVIFKVKDLMENMGWKSKLSHSERSPYSPQKVLFVDNSQAR</sequence>
<protein>
    <recommendedName>
        <fullName evidence="10">Methyltransferase</fullName>
        <ecNumber evidence="10">2.1.1.-</ecNumber>
    </recommendedName>
</protein>
<dbReference type="Proteomes" id="UP001443914">
    <property type="component" value="Unassembled WGS sequence"/>
</dbReference>
<keyword evidence="4" id="KW-0812">Transmembrane</keyword>
<dbReference type="GO" id="GO:0008168">
    <property type="term" value="F:methyltransferase activity"/>
    <property type="evidence" value="ECO:0007669"/>
    <property type="project" value="UniProtKB-UniRule"/>
</dbReference>
<proteinExistence type="inferred from homology"/>
<dbReference type="AlphaFoldDB" id="A0AAW1K4E4"/>
<dbReference type="PANTHER" id="PTHR10108:SF968">
    <property type="entry name" value="METHYLTRANSFERASE PMT19-RELATED"/>
    <property type="match status" value="1"/>
</dbReference>
<feature type="chain" id="PRO_5043788663" description="Methyltransferase" evidence="11">
    <location>
        <begin position="28"/>
        <end position="600"/>
    </location>
</feature>